<evidence type="ECO:0000313" key="6">
    <source>
        <dbReference type="Proteomes" id="UP000265691"/>
    </source>
</evidence>
<evidence type="ECO:0000256" key="2">
    <source>
        <dbReference type="ARBA" id="ARBA00022741"/>
    </source>
</evidence>
<dbReference type="InterPro" id="IPR013221">
    <property type="entry name" value="Mur_ligase_cen"/>
</dbReference>
<dbReference type="Proteomes" id="UP000265691">
    <property type="component" value="Unassembled WGS sequence"/>
</dbReference>
<sequence length="683" mass="76717">MPNAISLKDIVEGLARADLLDNRFIPYQETSLRTFKAIKDIQDKINANLKDFLLEEERIKQKQSHELALNQEIANLIVIKEPKIDGLDSDKEKELKVAKASPKKLGLTLLETKTNPLDLATGDYAGDEQYHPAPQVLCDLFAYARLPFASQDIFLTTDTRRLSEISTEQIAGFFVLDSTRLTKEELASIALKRKNCVVFIGNLTTELADFCFNQSIGRVIPVTDIYQALEFVAGYLRIHHNPLTVAITGSSGKTSIKEAIAHIFSKYYENRVISTAGNFNNELGVPITLLDLANAKVKYAISPEVAVVEHGANHLGEIYHTSLISRPDIAVINNIQPAHTEGFGGLRGVSLAKAEVFANLNSQGVKVINLDSYTNDLLFARHKEQTLLTFSAENNLADFYIDKKSISAFEGQTSFDLHINGFECKRVHFPKGNAYLTKEIFVDPQVVKIHTNLKGTIGVYNATAALITCLAGGIPLDHILYALKDVPIPSRRDKTIVTEKITYIDDSYNANPGSVLASLENLTNEKADIKIYALGNLAELDYQTKVDFFTEIYDKYIFGQNNNFYLISNLTFSLEKPKALADEKLYVLPFNKSNRFVYVLERPNIVASKEDSSYYKLATQVFEILQQHNNRTFAITFKGSNSSKMNLCMLELLSLIKENFSNYEQYINQELITYVKTNYQRTL</sequence>
<gene>
    <name evidence="5" type="ORF">CKF54_01445</name>
</gene>
<keyword evidence="3" id="KW-0067">ATP-binding</keyword>
<dbReference type="GO" id="GO:0016881">
    <property type="term" value="F:acid-amino acid ligase activity"/>
    <property type="evidence" value="ECO:0007669"/>
    <property type="project" value="InterPro"/>
</dbReference>
<evidence type="ECO:0000259" key="4">
    <source>
        <dbReference type="Pfam" id="PF08245"/>
    </source>
</evidence>
<comment type="caution">
    <text evidence="5">The sequence shown here is derived from an EMBL/GenBank/DDBJ whole genome shotgun (WGS) entry which is preliminary data.</text>
</comment>
<evidence type="ECO:0000313" key="5">
    <source>
        <dbReference type="EMBL" id="RIY34127.1"/>
    </source>
</evidence>
<dbReference type="OrthoDB" id="9801978at2"/>
<name>A0A3A1YDB1_9GAMM</name>
<dbReference type="Pfam" id="PF08245">
    <property type="entry name" value="Mur_ligase_M"/>
    <property type="match status" value="1"/>
</dbReference>
<proteinExistence type="predicted"/>
<dbReference type="EMBL" id="NRHC01000016">
    <property type="protein sequence ID" value="RIY34127.1"/>
    <property type="molecule type" value="Genomic_DNA"/>
</dbReference>
<accession>A0A3A1YDB1</accession>
<keyword evidence="1" id="KW-0436">Ligase</keyword>
<dbReference type="RefSeq" id="WP_119524508.1">
    <property type="nucleotide sequence ID" value="NZ_NRHC01000016.1"/>
</dbReference>
<dbReference type="Gene3D" id="3.90.190.20">
    <property type="entry name" value="Mur ligase, C-terminal domain"/>
    <property type="match status" value="1"/>
</dbReference>
<evidence type="ECO:0000256" key="1">
    <source>
        <dbReference type="ARBA" id="ARBA00022598"/>
    </source>
</evidence>
<dbReference type="InterPro" id="IPR036615">
    <property type="entry name" value="Mur_ligase_C_dom_sf"/>
</dbReference>
<dbReference type="InterPro" id="IPR036565">
    <property type="entry name" value="Mur-like_cat_sf"/>
</dbReference>
<dbReference type="GO" id="GO:0005524">
    <property type="term" value="F:ATP binding"/>
    <property type="evidence" value="ECO:0007669"/>
    <property type="project" value="UniProtKB-KW"/>
</dbReference>
<dbReference type="PANTHER" id="PTHR43024">
    <property type="entry name" value="UDP-N-ACETYLMURAMOYL-TRIPEPTIDE--D-ALANYL-D-ALANINE LIGASE"/>
    <property type="match status" value="1"/>
</dbReference>
<protein>
    <recommendedName>
        <fullName evidence="4">Mur ligase central domain-containing protein</fullName>
    </recommendedName>
</protein>
<dbReference type="AlphaFoldDB" id="A0A3A1YDB1"/>
<dbReference type="Gene3D" id="3.40.1190.10">
    <property type="entry name" value="Mur-like, catalytic domain"/>
    <property type="match status" value="1"/>
</dbReference>
<dbReference type="PANTHER" id="PTHR43024:SF1">
    <property type="entry name" value="UDP-N-ACETYLMURAMOYL-TRIPEPTIDE--D-ALANYL-D-ALANINE LIGASE"/>
    <property type="match status" value="1"/>
</dbReference>
<dbReference type="InterPro" id="IPR051046">
    <property type="entry name" value="MurCDEF_CellWall_CoF430Synth"/>
</dbReference>
<dbReference type="SUPFAM" id="SSF53244">
    <property type="entry name" value="MurD-like peptide ligases, peptide-binding domain"/>
    <property type="match status" value="1"/>
</dbReference>
<dbReference type="SUPFAM" id="SSF53623">
    <property type="entry name" value="MurD-like peptide ligases, catalytic domain"/>
    <property type="match status" value="1"/>
</dbReference>
<keyword evidence="6" id="KW-1185">Reference proteome</keyword>
<reference evidence="5 6" key="1">
    <citation type="submission" date="2017-08" db="EMBL/GenBank/DDBJ databases">
        <title>Reclassification of Bisgaard taxon 37 and 44.</title>
        <authorList>
            <person name="Christensen H."/>
        </authorList>
    </citation>
    <scope>NUCLEOTIDE SEQUENCE [LARGE SCALE GENOMIC DNA]</scope>
    <source>
        <strain evidence="5 6">B96_3</strain>
    </source>
</reference>
<feature type="domain" description="Mur ligase central" evidence="4">
    <location>
        <begin position="247"/>
        <end position="468"/>
    </location>
</feature>
<evidence type="ECO:0000256" key="3">
    <source>
        <dbReference type="ARBA" id="ARBA00022840"/>
    </source>
</evidence>
<organism evidence="5 6">
    <name type="scientific">Psittacicella hinzii</name>
    <dbReference type="NCBI Taxonomy" id="2028575"/>
    <lineage>
        <taxon>Bacteria</taxon>
        <taxon>Pseudomonadati</taxon>
        <taxon>Pseudomonadota</taxon>
        <taxon>Gammaproteobacteria</taxon>
        <taxon>Pasteurellales</taxon>
        <taxon>Psittacicellaceae</taxon>
        <taxon>Psittacicella</taxon>
    </lineage>
</organism>
<keyword evidence="2" id="KW-0547">Nucleotide-binding</keyword>